<reference evidence="3 4" key="1">
    <citation type="journal article" date="2018" name="Sci. Rep.">
        <title>Genome sequence of the cauliflower mushroom Sparassis crispa (Hanabiratake) and its association with beneficial usage.</title>
        <authorList>
            <person name="Kiyama R."/>
            <person name="Furutani Y."/>
            <person name="Kawaguchi K."/>
            <person name="Nakanishi T."/>
        </authorList>
    </citation>
    <scope>NUCLEOTIDE SEQUENCE [LARGE SCALE GENOMIC DNA]</scope>
</reference>
<organism evidence="3 4">
    <name type="scientific">Sparassis crispa</name>
    <dbReference type="NCBI Taxonomy" id="139825"/>
    <lineage>
        <taxon>Eukaryota</taxon>
        <taxon>Fungi</taxon>
        <taxon>Dikarya</taxon>
        <taxon>Basidiomycota</taxon>
        <taxon>Agaricomycotina</taxon>
        <taxon>Agaricomycetes</taxon>
        <taxon>Polyporales</taxon>
        <taxon>Sparassidaceae</taxon>
        <taxon>Sparassis</taxon>
    </lineage>
</organism>
<protein>
    <submittedName>
        <fullName evidence="3">Uncharacterized protein</fullName>
    </submittedName>
</protein>
<gene>
    <name evidence="3" type="ORF">SCP_1103350</name>
</gene>
<dbReference type="Proteomes" id="UP000287166">
    <property type="component" value="Unassembled WGS sequence"/>
</dbReference>
<dbReference type="RefSeq" id="XP_027618571.1">
    <property type="nucleotide sequence ID" value="XM_027762770.1"/>
</dbReference>
<keyword evidence="4" id="KW-1185">Reference proteome</keyword>
<dbReference type="GeneID" id="38784575"/>
<evidence type="ECO:0000256" key="1">
    <source>
        <dbReference type="SAM" id="MobiDB-lite"/>
    </source>
</evidence>
<dbReference type="AlphaFoldDB" id="A0A401GZS7"/>
<feature type="chain" id="PRO_5019413430" evidence="2">
    <location>
        <begin position="22"/>
        <end position="386"/>
    </location>
</feature>
<feature type="compositionally biased region" description="Low complexity" evidence="1">
    <location>
        <begin position="333"/>
        <end position="359"/>
    </location>
</feature>
<feature type="region of interest" description="Disordered" evidence="1">
    <location>
        <begin position="325"/>
        <end position="359"/>
    </location>
</feature>
<comment type="caution">
    <text evidence="3">The sequence shown here is derived from an EMBL/GenBank/DDBJ whole genome shotgun (WGS) entry which is preliminary data.</text>
</comment>
<evidence type="ECO:0000313" key="3">
    <source>
        <dbReference type="EMBL" id="GBE87658.1"/>
    </source>
</evidence>
<proteinExistence type="predicted"/>
<sequence length="386" mass="40299">MFNLPTVVSLLLLAVPSTVYSSPCVTFDSSFNLLVFGLDSKDWNAGQQSTWTSGSATDITTSGRPSFDGTNTTCYLSQFYNAVYVMNGDSSNPSSVYIYDAGAQSWSTQSVTTGKFNPASFEAILDHDTNVIYALSGGDLFYLNMGDMKTANSTALSWVDVEQAPYPSGYEPVMALAQNHIHFLDIPNVPAGDADIFVIHYSYFQPQPQSYPLPNGSAFPATHGKTASFFQMSGVQQEFAFIPDDGAATYVINVETNSTEAYAGPMNKDSQATYAASITSLVQLDSAGALSFLPYTEGDVSTNSQATWSAISKVAAVAPPGQSSSAFPSGSNTASGHASSTKSSASSTGTASAGSSSSANGAVTIRTGYGFTIALAGALGVVACFI</sequence>
<feature type="signal peptide" evidence="2">
    <location>
        <begin position="1"/>
        <end position="21"/>
    </location>
</feature>
<dbReference type="InParanoid" id="A0A401GZS7"/>
<dbReference type="EMBL" id="BFAD01000011">
    <property type="protein sequence ID" value="GBE87658.1"/>
    <property type="molecule type" value="Genomic_DNA"/>
</dbReference>
<accession>A0A401GZS7</accession>
<name>A0A401GZS7_9APHY</name>
<dbReference type="OrthoDB" id="3356102at2759"/>
<keyword evidence="2" id="KW-0732">Signal</keyword>
<evidence type="ECO:0000256" key="2">
    <source>
        <dbReference type="SAM" id="SignalP"/>
    </source>
</evidence>
<evidence type="ECO:0000313" key="4">
    <source>
        <dbReference type="Proteomes" id="UP000287166"/>
    </source>
</evidence>